<comment type="caution">
    <text evidence="1">The sequence shown here is derived from an EMBL/GenBank/DDBJ whole genome shotgun (WGS) entry which is preliminary data.</text>
</comment>
<organism evidence="1 2">
    <name type="scientific">Phenylobacterium deserti</name>
    <dbReference type="NCBI Taxonomy" id="1914756"/>
    <lineage>
        <taxon>Bacteria</taxon>
        <taxon>Pseudomonadati</taxon>
        <taxon>Pseudomonadota</taxon>
        <taxon>Alphaproteobacteria</taxon>
        <taxon>Caulobacterales</taxon>
        <taxon>Caulobacteraceae</taxon>
        <taxon>Phenylobacterium</taxon>
    </lineage>
</organism>
<keyword evidence="2" id="KW-1185">Reference proteome</keyword>
<evidence type="ECO:0000313" key="1">
    <source>
        <dbReference type="EMBL" id="RAK52155.1"/>
    </source>
</evidence>
<dbReference type="GO" id="GO:0006261">
    <property type="term" value="P:DNA-templated DNA replication"/>
    <property type="evidence" value="ECO:0007669"/>
    <property type="project" value="TreeGrafter"/>
</dbReference>
<dbReference type="EMBL" id="QFYR01000003">
    <property type="protein sequence ID" value="RAK52155.1"/>
    <property type="molecule type" value="Genomic_DNA"/>
</dbReference>
<dbReference type="RefSeq" id="WP_111515479.1">
    <property type="nucleotide sequence ID" value="NZ_QFYR01000003.1"/>
</dbReference>
<dbReference type="InterPro" id="IPR050238">
    <property type="entry name" value="DNA_Rep/Repair_Clamp_Loader"/>
</dbReference>
<dbReference type="GO" id="GO:0003887">
    <property type="term" value="F:DNA-directed DNA polymerase activity"/>
    <property type="evidence" value="ECO:0007669"/>
    <property type="project" value="UniProtKB-EC"/>
</dbReference>
<dbReference type="NCBIfam" id="NF005677">
    <property type="entry name" value="PRK07471.1"/>
    <property type="match status" value="1"/>
</dbReference>
<dbReference type="SUPFAM" id="SSF52540">
    <property type="entry name" value="P-loop containing nucleoside triphosphate hydrolases"/>
    <property type="match status" value="1"/>
</dbReference>
<dbReference type="PANTHER" id="PTHR11669">
    <property type="entry name" value="REPLICATION FACTOR C / DNA POLYMERASE III GAMMA-TAU SUBUNIT"/>
    <property type="match status" value="1"/>
</dbReference>
<dbReference type="Pfam" id="PF13177">
    <property type="entry name" value="DNA_pol3_delta2"/>
    <property type="match status" value="1"/>
</dbReference>
<protein>
    <submittedName>
        <fullName evidence="1">DNA polymerase III subunit delta</fullName>
        <ecNumber evidence="1">2.7.7.7</ecNumber>
    </submittedName>
</protein>
<dbReference type="EC" id="2.7.7.7" evidence="1"/>
<keyword evidence="1" id="KW-0808">Transferase</keyword>
<dbReference type="Gene3D" id="3.40.50.300">
    <property type="entry name" value="P-loop containing nucleotide triphosphate hydrolases"/>
    <property type="match status" value="1"/>
</dbReference>
<reference evidence="2" key="1">
    <citation type="submission" date="2018-05" db="EMBL/GenBank/DDBJ databases">
        <authorList>
            <person name="Li X."/>
        </authorList>
    </citation>
    <scope>NUCLEOTIDE SEQUENCE [LARGE SCALE GENOMIC DNA]</scope>
    <source>
        <strain evidence="2">YIM 73061</strain>
    </source>
</reference>
<dbReference type="OrthoDB" id="9810148at2"/>
<dbReference type="PANTHER" id="PTHR11669:SF8">
    <property type="entry name" value="DNA POLYMERASE III SUBUNIT DELTA"/>
    <property type="match status" value="1"/>
</dbReference>
<gene>
    <name evidence="1" type="ORF">DJ018_13450</name>
</gene>
<dbReference type="InterPro" id="IPR027417">
    <property type="entry name" value="P-loop_NTPase"/>
</dbReference>
<evidence type="ECO:0000313" key="2">
    <source>
        <dbReference type="Proteomes" id="UP000249725"/>
    </source>
</evidence>
<sequence>MPSLDVPHPREVFELQGQAGPEEAFEDARARGRLHHAWLLTGPEGVGKATFAYRAARRLLGAPPDRAHGVLGASPEHPVSRQIIARAHPDLLVLERVGEDGKPRKVIPVDDARKLSEFFSKSPASAPHRVAIIDAADDLNVNAANALLKTLEEPPPRGVLLMVSHSPGRLLATIRSRCRRLAFGALGLEEAAAFVRARGDFNMEESLRLSRMAGGPPGKALQLAAADALAMDDAARALLEHLPRVDEAFTLSLADRFKGGEGQAQFNLLFDRLAERVHGLAANAAAQRMGALDRWAQAWETLQRLPREVEGLNLDRTDALFAALNELRQAARA</sequence>
<name>A0A328AC20_9CAUL</name>
<dbReference type="Proteomes" id="UP000249725">
    <property type="component" value="Unassembled WGS sequence"/>
</dbReference>
<dbReference type="GO" id="GO:0009360">
    <property type="term" value="C:DNA polymerase III complex"/>
    <property type="evidence" value="ECO:0007669"/>
    <property type="project" value="TreeGrafter"/>
</dbReference>
<dbReference type="AlphaFoldDB" id="A0A328AC20"/>
<accession>A0A328AC20</accession>
<keyword evidence="1" id="KW-0548">Nucleotidyltransferase</keyword>
<proteinExistence type="predicted"/>